<dbReference type="AlphaFoldDB" id="A0A8J2NZ02"/>
<dbReference type="GO" id="GO:0006805">
    <property type="term" value="P:xenobiotic metabolic process"/>
    <property type="evidence" value="ECO:0007669"/>
    <property type="project" value="TreeGrafter"/>
</dbReference>
<evidence type="ECO:0000256" key="3">
    <source>
        <dbReference type="ARBA" id="ARBA00022617"/>
    </source>
</evidence>
<dbReference type="GO" id="GO:0006082">
    <property type="term" value="P:organic acid metabolic process"/>
    <property type="evidence" value="ECO:0007669"/>
    <property type="project" value="TreeGrafter"/>
</dbReference>
<reference evidence="7" key="1">
    <citation type="submission" date="2021-06" db="EMBL/GenBank/DDBJ databases">
        <authorList>
            <person name="Hodson N. C."/>
            <person name="Mongue J. A."/>
            <person name="Jaron S. K."/>
        </authorList>
    </citation>
    <scope>NUCLEOTIDE SEQUENCE</scope>
</reference>
<evidence type="ECO:0000256" key="6">
    <source>
        <dbReference type="ARBA" id="ARBA00023004"/>
    </source>
</evidence>
<sequence>MITSGNRYTHDDPKLWAVFDLIQDFSEKSAKNPISFLFPSVAKLLPKFSGWDMLIQMKDQMDFIIRGYIEQHKKTFPEDGAPRDYIDSYLNEINKTTDITSSFYESVGVRSLTGTMVDFFVAGADTVTNTLLWSILYLCKYPEVQRKLQDELDSVVGRNRYPNLADRSKLPYVEAIFTEVSRLASLLPLGIPRCAEEDSKIQGFDCPKVLESA</sequence>
<evidence type="ECO:0008006" key="9">
    <source>
        <dbReference type="Google" id="ProtNLM"/>
    </source>
</evidence>
<accession>A0A8J2NZ02</accession>
<dbReference type="GO" id="GO:0016712">
    <property type="term" value="F:oxidoreductase activity, acting on paired donors, with incorporation or reduction of molecular oxygen, reduced flavin or flavoprotein as one donor, and incorporation of one atom of oxygen"/>
    <property type="evidence" value="ECO:0007669"/>
    <property type="project" value="TreeGrafter"/>
</dbReference>
<feature type="non-terminal residue" evidence="7">
    <location>
        <position position="1"/>
    </location>
</feature>
<dbReference type="PANTHER" id="PTHR24300:SF376">
    <property type="entry name" value="CYTOCHROME P450 15A1"/>
    <property type="match status" value="1"/>
</dbReference>
<keyword evidence="6" id="KW-0408">Iron</keyword>
<dbReference type="GO" id="GO:0008395">
    <property type="term" value="F:steroid hydroxylase activity"/>
    <property type="evidence" value="ECO:0007669"/>
    <property type="project" value="TreeGrafter"/>
</dbReference>
<evidence type="ECO:0000256" key="1">
    <source>
        <dbReference type="ARBA" id="ARBA00001971"/>
    </source>
</evidence>
<keyword evidence="4" id="KW-0479">Metal-binding</keyword>
<dbReference type="GO" id="GO:0005737">
    <property type="term" value="C:cytoplasm"/>
    <property type="evidence" value="ECO:0007669"/>
    <property type="project" value="TreeGrafter"/>
</dbReference>
<keyword evidence="8" id="KW-1185">Reference proteome</keyword>
<dbReference type="InterPro" id="IPR001128">
    <property type="entry name" value="Cyt_P450"/>
</dbReference>
<protein>
    <recommendedName>
        <fullName evidence="9">Cytochrome P450</fullName>
    </recommendedName>
</protein>
<dbReference type="GO" id="GO:0020037">
    <property type="term" value="F:heme binding"/>
    <property type="evidence" value="ECO:0007669"/>
    <property type="project" value="InterPro"/>
</dbReference>
<evidence type="ECO:0000313" key="8">
    <source>
        <dbReference type="Proteomes" id="UP000708208"/>
    </source>
</evidence>
<proteinExistence type="inferred from homology"/>
<dbReference type="Pfam" id="PF00067">
    <property type="entry name" value="p450"/>
    <property type="match status" value="1"/>
</dbReference>
<dbReference type="InterPro" id="IPR050182">
    <property type="entry name" value="Cytochrome_P450_fam2"/>
</dbReference>
<name>A0A8J2NZ02_9HEXA</name>
<dbReference type="PANTHER" id="PTHR24300">
    <property type="entry name" value="CYTOCHROME P450 508A4-RELATED"/>
    <property type="match status" value="1"/>
</dbReference>
<dbReference type="GO" id="GO:0005506">
    <property type="term" value="F:iron ion binding"/>
    <property type="evidence" value="ECO:0007669"/>
    <property type="project" value="InterPro"/>
</dbReference>
<gene>
    <name evidence="7" type="ORF">AFUS01_LOCUS13547</name>
</gene>
<keyword evidence="3" id="KW-0349">Heme</keyword>
<comment type="cofactor">
    <cofactor evidence="1">
        <name>heme</name>
        <dbReference type="ChEBI" id="CHEBI:30413"/>
    </cofactor>
</comment>
<evidence type="ECO:0000256" key="5">
    <source>
        <dbReference type="ARBA" id="ARBA00023002"/>
    </source>
</evidence>
<dbReference type="OrthoDB" id="1055148at2759"/>
<dbReference type="Proteomes" id="UP000708208">
    <property type="component" value="Unassembled WGS sequence"/>
</dbReference>
<evidence type="ECO:0000256" key="2">
    <source>
        <dbReference type="ARBA" id="ARBA00010617"/>
    </source>
</evidence>
<organism evidence="7 8">
    <name type="scientific">Allacma fusca</name>
    <dbReference type="NCBI Taxonomy" id="39272"/>
    <lineage>
        <taxon>Eukaryota</taxon>
        <taxon>Metazoa</taxon>
        <taxon>Ecdysozoa</taxon>
        <taxon>Arthropoda</taxon>
        <taxon>Hexapoda</taxon>
        <taxon>Collembola</taxon>
        <taxon>Symphypleona</taxon>
        <taxon>Sminthuridae</taxon>
        <taxon>Allacma</taxon>
    </lineage>
</organism>
<evidence type="ECO:0000256" key="4">
    <source>
        <dbReference type="ARBA" id="ARBA00022723"/>
    </source>
</evidence>
<dbReference type="EMBL" id="CAJVCH010110643">
    <property type="protein sequence ID" value="CAG7724533.1"/>
    <property type="molecule type" value="Genomic_DNA"/>
</dbReference>
<evidence type="ECO:0000313" key="7">
    <source>
        <dbReference type="EMBL" id="CAG7724533.1"/>
    </source>
</evidence>
<comment type="caution">
    <text evidence="7">The sequence shown here is derived from an EMBL/GenBank/DDBJ whole genome shotgun (WGS) entry which is preliminary data.</text>
</comment>
<comment type="similarity">
    <text evidence="2">Belongs to the cytochrome P450 family.</text>
</comment>
<keyword evidence="5" id="KW-0560">Oxidoreductase</keyword>